<feature type="transmembrane region" description="Helical" evidence="5">
    <location>
        <begin position="296"/>
        <end position="313"/>
    </location>
</feature>
<feature type="transmembrane region" description="Helical" evidence="5">
    <location>
        <begin position="82"/>
        <end position="99"/>
    </location>
</feature>
<sequence length="489" mass="51669">MAVFLPVSSLFLSPTITPVKSFLPMRHSPEKSPKPFLLLAAAGSVAFMACWALGKAAPGGFLLAGAFLFFSCACSRIEKLKSLTYTMLILCLVCVAMFYPKPLQGWGDFKYVTLIPVLLQIIMFGVGSQMSLKEFEGVVHMPKAVCIGLVCHYTIMPLMGFVLSRLVAFDGAGIASAMGLAEAGTIDPARAAALSGAISAGIVLIGCSPSGLASNVMCFLARGNLALSVTIAACSTLLAPLMTPVLMKLLAGTLVEVRVLDMMHDVIRMLIYPIMAGLLFNAVATMKPRAQIAREGLLFLGLILVLQTATGFPRGLSAPLIGRGILQTAGIVLVLAPLAGLLVRFMTKGNEETVKRAMALFSMIAVCTILTVITAANRDSLIKIGVMMIVVMFIHNVAGYFIGYWSSRVAGLDERSCRTVAFEVGQQNGGLANGIAASLPLEAPVKALMGIAPAVFGALQNITGSALATWWRGVPIRDTAPENKPGNDR</sequence>
<evidence type="ECO:0000256" key="3">
    <source>
        <dbReference type="ARBA" id="ARBA00022989"/>
    </source>
</evidence>
<dbReference type="InterPro" id="IPR004710">
    <property type="entry name" value="Bilac:Na_transpt"/>
</dbReference>
<dbReference type="EMBL" id="LRRQ01000096">
    <property type="protein sequence ID" value="OAM89416.1"/>
    <property type="molecule type" value="Genomic_DNA"/>
</dbReference>
<evidence type="ECO:0000256" key="5">
    <source>
        <dbReference type="SAM" id="Phobius"/>
    </source>
</evidence>
<feature type="transmembrane region" description="Helical" evidence="5">
    <location>
        <begin position="37"/>
        <end position="70"/>
    </location>
</feature>
<feature type="transmembrane region" description="Helical" evidence="5">
    <location>
        <begin position="357"/>
        <end position="376"/>
    </location>
</feature>
<evidence type="ECO:0000256" key="2">
    <source>
        <dbReference type="ARBA" id="ARBA00022692"/>
    </source>
</evidence>
<organism evidence="6 7">
    <name type="scientific">Termitidicoccus mucosus</name>
    <dbReference type="NCBI Taxonomy" id="1184151"/>
    <lineage>
        <taxon>Bacteria</taxon>
        <taxon>Pseudomonadati</taxon>
        <taxon>Verrucomicrobiota</taxon>
        <taxon>Opitutia</taxon>
        <taxon>Opitutales</taxon>
        <taxon>Opitutaceae</taxon>
        <taxon>Termitidicoccus</taxon>
    </lineage>
</organism>
<evidence type="ECO:0008006" key="8">
    <source>
        <dbReference type="Google" id="ProtNLM"/>
    </source>
</evidence>
<accession>A0A178IJX4</accession>
<protein>
    <recommendedName>
        <fullName evidence="8">Bile acid:sodium symporter</fullName>
    </recommendedName>
</protein>
<evidence type="ECO:0000256" key="1">
    <source>
        <dbReference type="ARBA" id="ARBA00004141"/>
    </source>
</evidence>
<feature type="transmembrane region" description="Helical" evidence="5">
    <location>
        <begin position="382"/>
        <end position="405"/>
    </location>
</feature>
<keyword evidence="4 5" id="KW-0472">Membrane</keyword>
<evidence type="ECO:0000313" key="6">
    <source>
        <dbReference type="EMBL" id="OAM89416.1"/>
    </source>
</evidence>
<feature type="transmembrane region" description="Helical" evidence="5">
    <location>
        <begin position="266"/>
        <end position="284"/>
    </location>
</feature>
<feature type="transmembrane region" description="Helical" evidence="5">
    <location>
        <begin position="225"/>
        <end position="246"/>
    </location>
</feature>
<gene>
    <name evidence="6" type="ORF">AW736_13190</name>
</gene>
<dbReference type="STRING" id="1184151.AW736_13190"/>
<feature type="transmembrane region" description="Helical" evidence="5">
    <location>
        <begin position="325"/>
        <end position="345"/>
    </location>
</feature>
<dbReference type="PANTHER" id="PTHR10361">
    <property type="entry name" value="SODIUM-BILE ACID COTRANSPORTER"/>
    <property type="match status" value="1"/>
</dbReference>
<reference evidence="6 7" key="1">
    <citation type="submission" date="2016-01" db="EMBL/GenBank/DDBJ databases">
        <title>High potential of lignocellulose degradation of a new Verrucomicrobia species.</title>
        <authorList>
            <person name="Wang Y."/>
            <person name="Shi Y."/>
            <person name="Qiu Z."/>
            <person name="Liu S."/>
            <person name="Yang H."/>
        </authorList>
    </citation>
    <scope>NUCLEOTIDE SEQUENCE [LARGE SCALE GENOMIC DNA]</scope>
    <source>
        <strain evidence="6 7">TSB47</strain>
    </source>
</reference>
<evidence type="ECO:0000256" key="4">
    <source>
        <dbReference type="ARBA" id="ARBA00023136"/>
    </source>
</evidence>
<feature type="transmembrane region" description="Helical" evidence="5">
    <location>
        <begin position="111"/>
        <end position="132"/>
    </location>
</feature>
<comment type="caution">
    <text evidence="6">The sequence shown here is derived from an EMBL/GenBank/DDBJ whole genome shotgun (WGS) entry which is preliminary data.</text>
</comment>
<dbReference type="Pfam" id="PF01758">
    <property type="entry name" value="SBF"/>
    <property type="match status" value="1"/>
</dbReference>
<proteinExistence type="predicted"/>
<feature type="transmembrane region" description="Helical" evidence="5">
    <location>
        <begin position="189"/>
        <end position="213"/>
    </location>
</feature>
<feature type="transmembrane region" description="Helical" evidence="5">
    <location>
        <begin position="144"/>
        <end position="169"/>
    </location>
</feature>
<comment type="subcellular location">
    <subcellularLocation>
        <location evidence="1">Membrane</location>
        <topology evidence="1">Multi-pass membrane protein</topology>
    </subcellularLocation>
</comment>
<dbReference type="PANTHER" id="PTHR10361:SF28">
    <property type="entry name" value="P3 PROTEIN-RELATED"/>
    <property type="match status" value="1"/>
</dbReference>
<dbReference type="InterPro" id="IPR002657">
    <property type="entry name" value="BilAc:Na_symport/Acr3"/>
</dbReference>
<keyword evidence="3 5" id="KW-1133">Transmembrane helix</keyword>
<evidence type="ECO:0000313" key="7">
    <source>
        <dbReference type="Proteomes" id="UP000078486"/>
    </source>
</evidence>
<keyword evidence="7" id="KW-1185">Reference proteome</keyword>
<dbReference type="InterPro" id="IPR038770">
    <property type="entry name" value="Na+/solute_symporter_sf"/>
</dbReference>
<name>A0A178IJX4_9BACT</name>
<dbReference type="AlphaFoldDB" id="A0A178IJX4"/>
<dbReference type="Proteomes" id="UP000078486">
    <property type="component" value="Unassembled WGS sequence"/>
</dbReference>
<dbReference type="GO" id="GO:0016020">
    <property type="term" value="C:membrane"/>
    <property type="evidence" value="ECO:0007669"/>
    <property type="project" value="UniProtKB-SubCell"/>
</dbReference>
<keyword evidence="2 5" id="KW-0812">Transmembrane</keyword>
<dbReference type="Gene3D" id="1.20.1530.20">
    <property type="match status" value="1"/>
</dbReference>